<dbReference type="SMART" id="SM00408">
    <property type="entry name" value="IGc2"/>
    <property type="match status" value="1"/>
</dbReference>
<dbReference type="SUPFAM" id="SSF48726">
    <property type="entry name" value="Immunoglobulin"/>
    <property type="match status" value="1"/>
</dbReference>
<organism evidence="9 10">
    <name type="scientific">Mytilus coruscus</name>
    <name type="common">Sea mussel</name>
    <dbReference type="NCBI Taxonomy" id="42192"/>
    <lineage>
        <taxon>Eukaryota</taxon>
        <taxon>Metazoa</taxon>
        <taxon>Spiralia</taxon>
        <taxon>Lophotrochozoa</taxon>
        <taxon>Mollusca</taxon>
        <taxon>Bivalvia</taxon>
        <taxon>Autobranchia</taxon>
        <taxon>Pteriomorphia</taxon>
        <taxon>Mytilida</taxon>
        <taxon>Mytiloidea</taxon>
        <taxon>Mytilidae</taxon>
        <taxon>Mytilinae</taxon>
        <taxon>Mytilus</taxon>
    </lineage>
</organism>
<dbReference type="Gene3D" id="2.60.40.10">
    <property type="entry name" value="Immunoglobulins"/>
    <property type="match status" value="2"/>
</dbReference>
<dbReference type="PANTHER" id="PTHR23277">
    <property type="entry name" value="NECTIN-RELATED"/>
    <property type="match status" value="1"/>
</dbReference>
<keyword evidence="7" id="KW-0812">Transmembrane</keyword>
<dbReference type="InterPro" id="IPR003599">
    <property type="entry name" value="Ig_sub"/>
</dbReference>
<dbReference type="GO" id="GO:0005912">
    <property type="term" value="C:adherens junction"/>
    <property type="evidence" value="ECO:0007669"/>
    <property type="project" value="TreeGrafter"/>
</dbReference>
<dbReference type="InterPro" id="IPR003598">
    <property type="entry name" value="Ig_sub2"/>
</dbReference>
<dbReference type="InterPro" id="IPR051427">
    <property type="entry name" value="Nectin/Nectin-like"/>
</dbReference>
<proteinExistence type="predicted"/>
<dbReference type="GO" id="GO:0007156">
    <property type="term" value="P:homophilic cell adhesion via plasma membrane adhesion molecules"/>
    <property type="evidence" value="ECO:0007669"/>
    <property type="project" value="TreeGrafter"/>
</dbReference>
<protein>
    <submittedName>
        <fullName evidence="9">ALCAM</fullName>
    </submittedName>
</protein>
<keyword evidence="4 7" id="KW-0472">Membrane</keyword>
<reference evidence="9 10" key="1">
    <citation type="submission" date="2020-06" db="EMBL/GenBank/DDBJ databases">
        <authorList>
            <person name="Li R."/>
            <person name="Bekaert M."/>
        </authorList>
    </citation>
    <scope>NUCLEOTIDE SEQUENCE [LARGE SCALE GENOMIC DNA]</scope>
    <source>
        <strain evidence="10">wild</strain>
    </source>
</reference>
<evidence type="ECO:0000259" key="8">
    <source>
        <dbReference type="PROSITE" id="PS50835"/>
    </source>
</evidence>
<dbReference type="GO" id="GO:0007157">
    <property type="term" value="P:heterophilic cell-cell adhesion via plasma membrane cell adhesion molecules"/>
    <property type="evidence" value="ECO:0007669"/>
    <property type="project" value="TreeGrafter"/>
</dbReference>
<gene>
    <name evidence="9" type="ORF">MCOR_57062</name>
</gene>
<evidence type="ECO:0000256" key="1">
    <source>
        <dbReference type="ARBA" id="ARBA00004370"/>
    </source>
</evidence>
<evidence type="ECO:0000256" key="5">
    <source>
        <dbReference type="ARBA" id="ARBA00023157"/>
    </source>
</evidence>
<name>A0A6J8EX31_MYTCO</name>
<evidence type="ECO:0000256" key="4">
    <source>
        <dbReference type="ARBA" id="ARBA00023136"/>
    </source>
</evidence>
<dbReference type="GO" id="GO:0016020">
    <property type="term" value="C:membrane"/>
    <property type="evidence" value="ECO:0007669"/>
    <property type="project" value="UniProtKB-SubCell"/>
</dbReference>
<dbReference type="AlphaFoldDB" id="A0A6J8EX31"/>
<comment type="subcellular location">
    <subcellularLocation>
        <location evidence="1">Membrane</location>
    </subcellularLocation>
</comment>
<dbReference type="InterPro" id="IPR013783">
    <property type="entry name" value="Ig-like_fold"/>
</dbReference>
<dbReference type="InterPro" id="IPR007110">
    <property type="entry name" value="Ig-like_dom"/>
</dbReference>
<evidence type="ECO:0000256" key="6">
    <source>
        <dbReference type="ARBA" id="ARBA00023180"/>
    </source>
</evidence>
<dbReference type="PANTHER" id="PTHR23277:SF108">
    <property type="entry name" value="FASCICLIN-3"/>
    <property type="match status" value="1"/>
</dbReference>
<sequence length="567" mass="63476">MLNNSHPNFQYLVELKLQKNNVVLQSLKIHILYGPISSLAAKVSVDQNITGLILNTNTSLTCSFTNNVDEQITKVEFFAKNKTDDFEDINKPIVIFTPDKPAKLHSTGKYLNGRVTLTKLTSTSTYATLTFHVLKCEDEKDYKCKCYYDDWEGAALPTETSPPTRISVQATSSKPERVSITIVASPTTEMQGFSTSIDYNSLSTKKGDILTISTSPIDTVTTTQSTSKLPFVFREEDTVMFSCIGDIGNPPGKLVWQKTFPQGKPSITYSNETTDIEEIPGKCSFKGISHLTVKIYVEDIHAKIRCFEESQVNVPGMYLETGPFDVHFQVNHVDIIKQPNQQQYDQRTDNITLTCKGNGNPQPTYVWFENGKDNSTLSNKSVYIIENVIRNNSGVYICEVNNIIGDINYRKSNSVEIYIVHEDELPLSPDSAVWNIFKEIVIPVICAVLSIVTLVAVMKYCYNRPKRKVNDESYSRKFSFDGITFNPEYTSIILTNNTTAGVNNGMDNNKSKNKQEDLIKTVDLIPNLQTTSFSTPVYAVPSDALKAQNATCKIPPGMTSFKDQENI</sequence>
<feature type="domain" description="Ig-like" evidence="8">
    <location>
        <begin position="315"/>
        <end position="416"/>
    </location>
</feature>
<evidence type="ECO:0000313" key="9">
    <source>
        <dbReference type="EMBL" id="CAC5425219.1"/>
    </source>
</evidence>
<keyword evidence="2" id="KW-0732">Signal</keyword>
<keyword evidence="3" id="KW-0677">Repeat</keyword>
<dbReference type="PROSITE" id="PS50835">
    <property type="entry name" value="IG_LIKE"/>
    <property type="match status" value="1"/>
</dbReference>
<dbReference type="Proteomes" id="UP000507470">
    <property type="component" value="Unassembled WGS sequence"/>
</dbReference>
<evidence type="ECO:0000256" key="2">
    <source>
        <dbReference type="ARBA" id="ARBA00022729"/>
    </source>
</evidence>
<dbReference type="SMART" id="SM00409">
    <property type="entry name" value="IG"/>
    <property type="match status" value="2"/>
</dbReference>
<keyword evidence="5" id="KW-1015">Disulfide bond</keyword>
<keyword evidence="6" id="KW-0325">Glycoprotein</keyword>
<dbReference type="EMBL" id="CACVKT020010228">
    <property type="protein sequence ID" value="CAC5425219.1"/>
    <property type="molecule type" value="Genomic_DNA"/>
</dbReference>
<evidence type="ECO:0000256" key="7">
    <source>
        <dbReference type="SAM" id="Phobius"/>
    </source>
</evidence>
<dbReference type="InterPro" id="IPR036179">
    <property type="entry name" value="Ig-like_dom_sf"/>
</dbReference>
<accession>A0A6J8EX31</accession>
<dbReference type="Pfam" id="PF13927">
    <property type="entry name" value="Ig_3"/>
    <property type="match status" value="1"/>
</dbReference>
<keyword evidence="10" id="KW-1185">Reference proteome</keyword>
<feature type="transmembrane region" description="Helical" evidence="7">
    <location>
        <begin position="440"/>
        <end position="458"/>
    </location>
</feature>
<dbReference type="OrthoDB" id="6158624at2759"/>
<evidence type="ECO:0000313" key="10">
    <source>
        <dbReference type="Proteomes" id="UP000507470"/>
    </source>
</evidence>
<evidence type="ECO:0000256" key="3">
    <source>
        <dbReference type="ARBA" id="ARBA00022737"/>
    </source>
</evidence>
<keyword evidence="7" id="KW-1133">Transmembrane helix</keyword>